<dbReference type="KEGG" id="fra:Francci3_2841"/>
<dbReference type="Gene3D" id="3.40.50.300">
    <property type="entry name" value="P-loop containing nucleotide triphosphate hydrolases"/>
    <property type="match status" value="1"/>
</dbReference>
<dbReference type="InterPro" id="IPR044802">
    <property type="entry name" value="NADKc-like"/>
</dbReference>
<dbReference type="PANTHER" id="PTHR31153">
    <property type="entry name" value="CALMODULIN CALCIUM-DEPENDENT NAD KINASE"/>
    <property type="match status" value="1"/>
</dbReference>
<dbReference type="SUPFAM" id="SSF52540">
    <property type="entry name" value="P-loop containing nucleoside triphosphate hydrolases"/>
    <property type="match status" value="1"/>
</dbReference>
<gene>
    <name evidence="9" type="ordered locus">Francci3_2841</name>
</gene>
<dbReference type="HOGENOM" id="CLU_608010_0_0_11"/>
<comment type="similarity">
    <text evidence="1">Belongs to the zeta toxin family.</text>
</comment>
<evidence type="ECO:0000256" key="1">
    <source>
        <dbReference type="ARBA" id="ARBA00009104"/>
    </source>
</evidence>
<evidence type="ECO:0000313" key="9">
    <source>
        <dbReference type="EMBL" id="ABD12199.1"/>
    </source>
</evidence>
<feature type="compositionally biased region" description="Low complexity" evidence="7">
    <location>
        <begin position="115"/>
        <end position="131"/>
    </location>
</feature>
<evidence type="ECO:0000256" key="2">
    <source>
        <dbReference type="ARBA" id="ARBA00011963"/>
    </source>
</evidence>
<evidence type="ECO:0000259" key="8">
    <source>
        <dbReference type="Pfam" id="PF06414"/>
    </source>
</evidence>
<dbReference type="eggNOG" id="COG4185">
    <property type="taxonomic scope" value="Bacteria"/>
</dbReference>
<name>Q2J943_FRACC</name>
<evidence type="ECO:0000256" key="7">
    <source>
        <dbReference type="SAM" id="MobiDB-lite"/>
    </source>
</evidence>
<reference evidence="9 10" key="1">
    <citation type="journal article" date="2007" name="Genome Res.">
        <title>Genome characteristics of facultatively symbiotic Frankia sp. strains reflect host range and host plant biogeography.</title>
        <authorList>
            <person name="Normand P."/>
            <person name="Lapierre P."/>
            <person name="Tisa L.S."/>
            <person name="Gogarten J.P."/>
            <person name="Alloisio N."/>
            <person name="Bagnarol E."/>
            <person name="Bassi C.A."/>
            <person name="Berry A.M."/>
            <person name="Bickhart D.M."/>
            <person name="Choisne N."/>
            <person name="Couloux A."/>
            <person name="Cournoyer B."/>
            <person name="Cruveiller S."/>
            <person name="Daubin V."/>
            <person name="Demange N."/>
            <person name="Francino M.P."/>
            <person name="Goltsman E."/>
            <person name="Huang Y."/>
            <person name="Kopp O.R."/>
            <person name="Labarre L."/>
            <person name="Lapidus A."/>
            <person name="Lavire C."/>
            <person name="Marechal J."/>
            <person name="Martinez M."/>
            <person name="Mastronunzio J.E."/>
            <person name="Mullin B.C."/>
            <person name="Niemann J."/>
            <person name="Pujic P."/>
            <person name="Rawnsley T."/>
            <person name="Rouy Z."/>
            <person name="Schenowitz C."/>
            <person name="Sellstedt A."/>
            <person name="Tavares F."/>
            <person name="Tomkins J.P."/>
            <person name="Vallenet D."/>
            <person name="Valverde C."/>
            <person name="Wall L.G."/>
            <person name="Wang Y."/>
            <person name="Medigue C."/>
            <person name="Benson D.R."/>
        </authorList>
    </citation>
    <scope>NUCLEOTIDE SEQUENCE [LARGE SCALE GENOMIC DNA]</scope>
    <source>
        <strain evidence="10">DSM 45818 / CECT 9043 / CcI3</strain>
    </source>
</reference>
<feature type="compositionally biased region" description="Basic and acidic residues" evidence="7">
    <location>
        <begin position="64"/>
        <end position="76"/>
    </location>
</feature>
<dbReference type="InterPro" id="IPR027417">
    <property type="entry name" value="P-loop_NTPase"/>
</dbReference>
<dbReference type="STRING" id="106370.Francci3_2841"/>
<comment type="catalytic activity">
    <reaction evidence="6">
        <text>UDP-N-acetyl-alpha-D-glucosamine + ATP = UDP-N-acetyl-alpha-D-glucosamine 3'-phosphate + ADP + H(+)</text>
        <dbReference type="Rhea" id="RHEA:32671"/>
        <dbReference type="ChEBI" id="CHEBI:15378"/>
        <dbReference type="ChEBI" id="CHEBI:30616"/>
        <dbReference type="ChEBI" id="CHEBI:57705"/>
        <dbReference type="ChEBI" id="CHEBI:64353"/>
        <dbReference type="ChEBI" id="CHEBI:456216"/>
        <dbReference type="EC" id="2.7.1.176"/>
    </reaction>
</comment>
<keyword evidence="3" id="KW-0547">Nucleotide-binding</keyword>
<evidence type="ECO:0000313" key="10">
    <source>
        <dbReference type="Proteomes" id="UP000001937"/>
    </source>
</evidence>
<feature type="compositionally biased region" description="Basic and acidic residues" evidence="7">
    <location>
        <begin position="85"/>
        <end position="99"/>
    </location>
</feature>
<dbReference type="Proteomes" id="UP000001937">
    <property type="component" value="Chromosome"/>
</dbReference>
<accession>Q2J943</accession>
<dbReference type="Pfam" id="PF06414">
    <property type="entry name" value="Zeta_toxin"/>
    <property type="match status" value="1"/>
</dbReference>
<evidence type="ECO:0000256" key="6">
    <source>
        <dbReference type="ARBA" id="ARBA00048178"/>
    </source>
</evidence>
<dbReference type="EMBL" id="CP000249">
    <property type="protein sequence ID" value="ABD12199.1"/>
    <property type="molecule type" value="Genomic_DNA"/>
</dbReference>
<sequence length="450" mass="48481">MPGASEYDTVGPVTRMALFCPGSVHGCSPVSGQVTAVTPAEFRGLETAPERPDAGGGPVPEQSRVTEIDRKLDLLDRAASPGDSPEPRHQERPAGRDAPSRNTSSIDAKLDLLDRAALARSGGGAATPADTTGDRPSEVRPPTEPGNSDRARTEAKLALLEDAARRYRPEPPDAPAPGRERWAVREAPRTLPDDHPLLTPTDTINTPERAALRENLVKEVIGDAKPPEQGSPTLDLMGGGGASGKGFVLEYLKDEGQVPTENVVHLDPDEIKKMIPEFDEIMGAGDSRAAEVVHEESSSLAKGVLQQAMDRRLNIIYDSTLGNPEKTAKLIDDAHAKGYEVRLFGVSADPELAVTRAADRAAKSGRYVPVDHQLAAHRGFSQGFEGYAEKADKVRLYDTNSEPRQIARKRAGEILTILDQGSYDKFQNKININPEAMGPTSLYTDRGENQ</sequence>
<dbReference type="GO" id="GO:0016301">
    <property type="term" value="F:kinase activity"/>
    <property type="evidence" value="ECO:0007669"/>
    <property type="project" value="InterPro"/>
</dbReference>
<evidence type="ECO:0000256" key="5">
    <source>
        <dbReference type="ARBA" id="ARBA00032897"/>
    </source>
</evidence>
<feature type="region of interest" description="Disordered" evidence="7">
    <location>
        <begin position="41"/>
        <end position="208"/>
    </location>
</feature>
<dbReference type="EC" id="2.7.1.176" evidence="2"/>
<protein>
    <recommendedName>
        <fullName evidence="5">UDP-N-acetylglucosamine kinase</fullName>
        <ecNumber evidence="2">2.7.1.176</ecNumber>
    </recommendedName>
    <alternativeName>
        <fullName evidence="5">UDP-N-acetylglucosamine kinase</fullName>
    </alternativeName>
</protein>
<keyword evidence="4" id="KW-0067">ATP-binding</keyword>
<dbReference type="InterPro" id="IPR010488">
    <property type="entry name" value="Zeta_toxin_domain"/>
</dbReference>
<dbReference type="AlphaFoldDB" id="Q2J943"/>
<proteinExistence type="inferred from homology"/>
<feature type="compositionally biased region" description="Basic and acidic residues" evidence="7">
    <location>
        <begin position="162"/>
        <end position="171"/>
    </location>
</feature>
<keyword evidence="10" id="KW-1185">Reference proteome</keyword>
<evidence type="ECO:0000256" key="4">
    <source>
        <dbReference type="ARBA" id="ARBA00022840"/>
    </source>
</evidence>
<dbReference type="GO" id="GO:0005524">
    <property type="term" value="F:ATP binding"/>
    <property type="evidence" value="ECO:0007669"/>
    <property type="project" value="UniProtKB-KW"/>
</dbReference>
<organism evidence="9 10">
    <name type="scientific">Frankia casuarinae (strain DSM 45818 / CECT 9043 / HFP020203 / CcI3)</name>
    <dbReference type="NCBI Taxonomy" id="106370"/>
    <lineage>
        <taxon>Bacteria</taxon>
        <taxon>Bacillati</taxon>
        <taxon>Actinomycetota</taxon>
        <taxon>Actinomycetes</taxon>
        <taxon>Frankiales</taxon>
        <taxon>Frankiaceae</taxon>
        <taxon>Frankia</taxon>
    </lineage>
</organism>
<feature type="compositionally biased region" description="Basic and acidic residues" evidence="7">
    <location>
        <begin position="178"/>
        <end position="196"/>
    </location>
</feature>
<dbReference type="PANTHER" id="PTHR31153:SF1">
    <property type="entry name" value="CALMODULIN CALCIUM-DEPENDENT NAD KINASE"/>
    <property type="match status" value="1"/>
</dbReference>
<feature type="domain" description="Zeta toxin" evidence="8">
    <location>
        <begin position="220"/>
        <end position="400"/>
    </location>
</feature>
<evidence type="ECO:0000256" key="3">
    <source>
        <dbReference type="ARBA" id="ARBA00022741"/>
    </source>
</evidence>